<dbReference type="RefSeq" id="WP_305011714.1">
    <property type="nucleotide sequence ID" value="NZ_JAUQSX010000005.1"/>
</dbReference>
<accession>A0ABT9AB12</accession>
<reference evidence="2" key="1">
    <citation type="submission" date="2023-07" db="EMBL/GenBank/DDBJ databases">
        <authorList>
            <person name="Kim M.K."/>
        </authorList>
    </citation>
    <scope>NUCLEOTIDE SEQUENCE</scope>
    <source>
        <strain evidence="2">M29</strain>
    </source>
</reference>
<feature type="signal peptide" evidence="1">
    <location>
        <begin position="1"/>
        <end position="19"/>
    </location>
</feature>
<dbReference type="InterPro" id="IPR011990">
    <property type="entry name" value="TPR-like_helical_dom_sf"/>
</dbReference>
<keyword evidence="1" id="KW-0732">Signal</keyword>
<dbReference type="Gene3D" id="1.25.40.390">
    <property type="match status" value="1"/>
</dbReference>
<gene>
    <name evidence="2" type="ORF">Q5H92_11735</name>
</gene>
<dbReference type="Proteomes" id="UP001167796">
    <property type="component" value="Unassembled WGS sequence"/>
</dbReference>
<feature type="chain" id="PRO_5045723573" evidence="1">
    <location>
        <begin position="20"/>
        <end position="552"/>
    </location>
</feature>
<dbReference type="Pfam" id="PF12771">
    <property type="entry name" value="SusD-like_2"/>
    <property type="match status" value="1"/>
</dbReference>
<dbReference type="EMBL" id="JAUQSX010000005">
    <property type="protein sequence ID" value="MDO7847032.1"/>
    <property type="molecule type" value="Genomic_DNA"/>
</dbReference>
<organism evidence="2 3">
    <name type="scientific">Hymenobacter mellowenesis</name>
    <dbReference type="NCBI Taxonomy" id="3063995"/>
    <lineage>
        <taxon>Bacteria</taxon>
        <taxon>Pseudomonadati</taxon>
        <taxon>Bacteroidota</taxon>
        <taxon>Cytophagia</taxon>
        <taxon>Cytophagales</taxon>
        <taxon>Hymenobacteraceae</taxon>
        <taxon>Hymenobacter</taxon>
    </lineage>
</organism>
<dbReference type="PROSITE" id="PS51257">
    <property type="entry name" value="PROKAR_LIPOPROTEIN"/>
    <property type="match status" value="1"/>
</dbReference>
<keyword evidence="2" id="KW-0449">Lipoprotein</keyword>
<dbReference type="InterPro" id="IPR041662">
    <property type="entry name" value="SusD-like_2"/>
</dbReference>
<dbReference type="SUPFAM" id="SSF48452">
    <property type="entry name" value="TPR-like"/>
    <property type="match status" value="1"/>
</dbReference>
<proteinExistence type="predicted"/>
<evidence type="ECO:0000313" key="2">
    <source>
        <dbReference type="EMBL" id="MDO7847032.1"/>
    </source>
</evidence>
<evidence type="ECO:0000256" key="1">
    <source>
        <dbReference type="SAM" id="SignalP"/>
    </source>
</evidence>
<keyword evidence="3" id="KW-1185">Reference proteome</keyword>
<comment type="caution">
    <text evidence="2">The sequence shown here is derived from an EMBL/GenBank/DDBJ whole genome shotgun (WGS) entry which is preliminary data.</text>
</comment>
<name>A0ABT9AB12_9BACT</name>
<evidence type="ECO:0000313" key="3">
    <source>
        <dbReference type="Proteomes" id="UP001167796"/>
    </source>
</evidence>
<protein>
    <submittedName>
        <fullName evidence="2">SusD/RagB family nutrient-binding outer membrane lipoprotein</fullName>
    </submittedName>
</protein>
<sequence>MKFHQIGAALAFAGMLATASGCKDFYNTNVNPLYPTSTTINNLLPITQVSMASGLGDNVGGLSQYTMGLMQQLYSTRGIGNFVQTGGSFGGPWSEFYANMLPNNELIITQGTAEGQWSYVGIAQLQKAYVFSQMVDMWGDIPYSEALQGVNNLAPRFDKDSEIYNGSADGKVKGLFALIDEGLANLARSSTNSTLGRADLIYGGSLEKWARFGRTLKLKLYNQIRKTNSNAVVAAQIAPLLSSPLIEEGGDLQLAYKNSIQPDTRNPGAVVDYGPNPENRIGRYFYEDMKAKSDPRMPYYFFNQVPLGVAVTQQDYINESFVTVRPGSTGQYTSSASTAGVQTLQGLYPVGGRYDDGKGRTGTGLPQTKYEAPQRLLTYYARKYTEAELQLVVLNNPTAARAALVDALNASFNKVNTIAAADGSPVMTATQIAAYINRVNTTAANSGPLNRFDRATTTEDKLEVIMYEKYVASFGYGVDVYTDFRRTHHPLIRVSQAAAAATPGRGLLPDDGQTLSNGIFPYRLYYPTNDLILNPNSPRTQAPVTSRIFWDL</sequence>